<dbReference type="InterPro" id="IPR048502">
    <property type="entry name" value="NamZ_N"/>
</dbReference>
<dbReference type="Proteomes" id="UP000679691">
    <property type="component" value="Unassembled WGS sequence"/>
</dbReference>
<feature type="domain" description="Peptidoglycan beta-N-acetylmuramidase NamZ C-terminal" evidence="2">
    <location>
        <begin position="228"/>
        <end position="378"/>
    </location>
</feature>
<protein>
    <submittedName>
        <fullName evidence="3">DUF1343 domain-containing protein</fullName>
    </submittedName>
</protein>
<dbReference type="Pfam" id="PF20732">
    <property type="entry name" value="NamZ_C"/>
    <property type="match status" value="1"/>
</dbReference>
<gene>
    <name evidence="3" type="ORF">J5U18_12270</name>
</gene>
<accession>A0A8T4HDX6</accession>
<proteinExistence type="predicted"/>
<evidence type="ECO:0000259" key="1">
    <source>
        <dbReference type="Pfam" id="PF07075"/>
    </source>
</evidence>
<dbReference type="PANTHER" id="PTHR42915:SF1">
    <property type="entry name" value="PEPTIDOGLYCAN BETA-N-ACETYLMURAMIDASE NAMZ"/>
    <property type="match status" value="1"/>
</dbReference>
<dbReference type="InterPro" id="IPR048503">
    <property type="entry name" value="NamZ_C"/>
</dbReference>
<dbReference type="InterPro" id="IPR008302">
    <property type="entry name" value="NamZ"/>
</dbReference>
<dbReference type="GO" id="GO:0033922">
    <property type="term" value="F:peptidoglycan beta-N-acetylmuramidase activity"/>
    <property type="evidence" value="ECO:0007669"/>
    <property type="project" value="InterPro"/>
</dbReference>
<dbReference type="RefSeq" id="WP_353547822.1">
    <property type="nucleotide sequence ID" value="NZ_JAGKSB010000016.1"/>
</dbReference>
<evidence type="ECO:0000259" key="2">
    <source>
        <dbReference type="Pfam" id="PF20732"/>
    </source>
</evidence>
<dbReference type="AlphaFoldDB" id="A0A8T4HDX6"/>
<organism evidence="3 4">
    <name type="scientific">Rhinopithecimicrobium faecis</name>
    <dbReference type="NCBI Taxonomy" id="2820698"/>
    <lineage>
        <taxon>Bacteria</taxon>
        <taxon>Pseudomonadati</taxon>
        <taxon>Bacteroidota</taxon>
        <taxon>Sphingobacteriia</taxon>
        <taxon>Sphingobacteriales</taxon>
        <taxon>Sphingobacteriaceae</taxon>
        <taxon>Rhinopithecimicrobium</taxon>
    </lineage>
</organism>
<dbReference type="PIRSF" id="PIRSF016719">
    <property type="entry name" value="UCP016719"/>
    <property type="match status" value="1"/>
</dbReference>
<dbReference type="Gene3D" id="3.40.50.12170">
    <property type="entry name" value="Uncharacterised protein PF07075, DUF1343"/>
    <property type="match status" value="1"/>
</dbReference>
<feature type="domain" description="Peptidoglycan beta-N-acetylmuramidase NamZ N-terminal" evidence="1">
    <location>
        <begin position="24"/>
        <end position="222"/>
    </location>
</feature>
<dbReference type="PANTHER" id="PTHR42915">
    <property type="entry name" value="HYPOTHETICAL 460 KDA PROTEIN IN FEUA-SIGW INTERGENIC REGION [PRECURSOR]"/>
    <property type="match status" value="1"/>
</dbReference>
<sequence>MNTTTLFGIDLLLTQAANYKNKRIGLVCNAASLTSLGTHTRVALQEAGFQIVRLFAPEHGFDSQGVDGAYIDDNIDALTQIPIVSLYSKKLAPSAADLADLDLVIVDLPDIGARFYTYLWTMTYVMESCEQYGTPALVLDRPNPMAKDISLAEGPILTPSCASFIGRFPIPITHHCTFGELAKYFQANYFPNLDLQILFMEHWNRSINSNYPFFPTSPAIQRRETVYTYAGACLFEGLSIHEGRETASPFAQFGAPWIDADRLFLAASKLADNVILERVHYTASISIYQGETCHGLRVIPQDPKTFLSVAYFTKLIALIDHLFPNQLQERDYLTNVNPTGTKHLDLLLGIPNAFESIITGKYQTELKTEEWIEKIKPFIHY</sequence>
<dbReference type="EMBL" id="JAGKSB010000016">
    <property type="protein sequence ID" value="MBP3944316.1"/>
    <property type="molecule type" value="Genomic_DNA"/>
</dbReference>
<evidence type="ECO:0000313" key="4">
    <source>
        <dbReference type="Proteomes" id="UP000679691"/>
    </source>
</evidence>
<keyword evidence="4" id="KW-1185">Reference proteome</keyword>
<dbReference type="Pfam" id="PF07075">
    <property type="entry name" value="NamZ_N"/>
    <property type="match status" value="1"/>
</dbReference>
<name>A0A8T4HDX6_9SPHI</name>
<comment type="caution">
    <text evidence="3">The sequence shown here is derived from an EMBL/GenBank/DDBJ whole genome shotgun (WGS) entry which is preliminary data.</text>
</comment>
<reference evidence="3" key="1">
    <citation type="submission" date="2021-03" db="EMBL/GenBank/DDBJ databases">
        <authorList>
            <person name="Lu T."/>
            <person name="Wang Q."/>
            <person name="Han X."/>
        </authorList>
    </citation>
    <scope>NUCLEOTIDE SEQUENCE</scope>
    <source>
        <strain evidence="3">WQ 2009</strain>
    </source>
</reference>
<evidence type="ECO:0000313" key="3">
    <source>
        <dbReference type="EMBL" id="MBP3944316.1"/>
    </source>
</evidence>
<dbReference type="Gene3D" id="3.90.1150.140">
    <property type="match status" value="1"/>
</dbReference>